<reference evidence="1 2" key="1">
    <citation type="submission" date="2018-08" db="EMBL/GenBank/DDBJ databases">
        <title>Mucilaginibacter sp. MYSH2.</title>
        <authorList>
            <person name="Seo T."/>
        </authorList>
    </citation>
    <scope>NUCLEOTIDE SEQUENCE [LARGE SCALE GENOMIC DNA]</scope>
    <source>
        <strain evidence="1 2">MYSH2</strain>
    </source>
</reference>
<organism evidence="1 2">
    <name type="scientific">Mucilaginibacter conchicola</name>
    <dbReference type="NCBI Taxonomy" id="2303333"/>
    <lineage>
        <taxon>Bacteria</taxon>
        <taxon>Pseudomonadati</taxon>
        <taxon>Bacteroidota</taxon>
        <taxon>Sphingobacteriia</taxon>
        <taxon>Sphingobacteriales</taxon>
        <taxon>Sphingobacteriaceae</taxon>
        <taxon>Mucilaginibacter</taxon>
    </lineage>
</organism>
<dbReference type="AlphaFoldDB" id="A0A372NRG1"/>
<accession>A0A372NRG1</accession>
<proteinExistence type="predicted"/>
<gene>
    <name evidence="1" type="ORF">D0C36_19755</name>
</gene>
<protein>
    <submittedName>
        <fullName evidence="1">Uncharacterized protein</fullName>
    </submittedName>
</protein>
<dbReference type="Proteomes" id="UP000264217">
    <property type="component" value="Unassembled WGS sequence"/>
</dbReference>
<dbReference type="EMBL" id="QWDC01000003">
    <property type="protein sequence ID" value="RFZ91177.1"/>
    <property type="molecule type" value="Genomic_DNA"/>
</dbReference>
<name>A0A372NRG1_9SPHI</name>
<keyword evidence="2" id="KW-1185">Reference proteome</keyword>
<evidence type="ECO:0000313" key="2">
    <source>
        <dbReference type="Proteomes" id="UP000264217"/>
    </source>
</evidence>
<evidence type="ECO:0000313" key="1">
    <source>
        <dbReference type="EMBL" id="RFZ91177.1"/>
    </source>
</evidence>
<sequence>MNLIQQKYIIKDKKVFYYSIDFNCGNSVTSWLAVGGEKKKPFKMKGLSFRMLLSELRYFRE</sequence>
<comment type="caution">
    <text evidence="1">The sequence shown here is derived from an EMBL/GenBank/DDBJ whole genome shotgun (WGS) entry which is preliminary data.</text>
</comment>